<dbReference type="Proteomes" id="UP000005753">
    <property type="component" value="Chromosome"/>
</dbReference>
<dbReference type="InterPro" id="IPR017871">
    <property type="entry name" value="ABC_transporter-like_CS"/>
</dbReference>
<dbReference type="Gene3D" id="1.20.1560.10">
    <property type="entry name" value="ABC transporter type 1, transmembrane domain"/>
    <property type="match status" value="1"/>
</dbReference>
<proteinExistence type="predicted"/>
<keyword evidence="5" id="KW-0067">ATP-binding</keyword>
<dbReference type="PROSITE" id="PS50893">
    <property type="entry name" value="ABC_TRANSPORTER_2"/>
    <property type="match status" value="1"/>
</dbReference>
<dbReference type="PANTHER" id="PTHR24221:SF397">
    <property type="entry name" value="ABC TRANSPORTER, ATP-BINDING TRANSMEMBRANE PROTEIN"/>
    <property type="match status" value="1"/>
</dbReference>
<feature type="transmembrane region" description="Helical" evidence="8">
    <location>
        <begin position="163"/>
        <end position="180"/>
    </location>
</feature>
<comment type="subcellular location">
    <subcellularLocation>
        <location evidence="1">Cell membrane</location>
        <topology evidence="1">Multi-pass membrane protein</topology>
    </subcellularLocation>
</comment>
<dbReference type="Gene3D" id="3.40.50.300">
    <property type="entry name" value="P-loop containing nucleotide triphosphate hydrolases"/>
    <property type="match status" value="1"/>
</dbReference>
<evidence type="ECO:0000256" key="1">
    <source>
        <dbReference type="ARBA" id="ARBA00004651"/>
    </source>
</evidence>
<evidence type="ECO:0000256" key="3">
    <source>
        <dbReference type="ARBA" id="ARBA00022692"/>
    </source>
</evidence>
<dbReference type="Pfam" id="PF00664">
    <property type="entry name" value="ABC_membrane"/>
    <property type="match status" value="1"/>
</dbReference>
<evidence type="ECO:0000256" key="5">
    <source>
        <dbReference type="ARBA" id="ARBA00022840"/>
    </source>
</evidence>
<feature type="domain" description="ABC transporter" evidence="9">
    <location>
        <begin position="335"/>
        <end position="568"/>
    </location>
</feature>
<dbReference type="SUPFAM" id="SSF90123">
    <property type="entry name" value="ABC transporter transmembrane region"/>
    <property type="match status" value="1"/>
</dbReference>
<dbReference type="FunFam" id="3.40.50.300:FF:000287">
    <property type="entry name" value="Multidrug ABC transporter ATP-binding protein"/>
    <property type="match status" value="1"/>
</dbReference>
<keyword evidence="4" id="KW-0547">Nucleotide-binding</keyword>
<dbReference type="InterPro" id="IPR036640">
    <property type="entry name" value="ABC1_TM_sf"/>
</dbReference>
<dbReference type="OrthoDB" id="9762778at2"/>
<keyword evidence="2" id="KW-0813">Transport</keyword>
<feature type="transmembrane region" description="Helical" evidence="8">
    <location>
        <begin position="58"/>
        <end position="75"/>
    </location>
</feature>
<feature type="transmembrane region" description="Helical" evidence="8">
    <location>
        <begin position="136"/>
        <end position="157"/>
    </location>
</feature>
<dbReference type="EMBL" id="CM001487">
    <property type="protein sequence ID" value="EIM58351.1"/>
    <property type="molecule type" value="Genomic_DNA"/>
</dbReference>
<protein>
    <submittedName>
        <fullName evidence="11">ABC-type multidrug transport system, ATPase and permease component</fullName>
    </submittedName>
</protein>
<evidence type="ECO:0000256" key="4">
    <source>
        <dbReference type="ARBA" id="ARBA00022741"/>
    </source>
</evidence>
<dbReference type="PROSITE" id="PS00211">
    <property type="entry name" value="ABC_TRANSPORTER_1"/>
    <property type="match status" value="1"/>
</dbReference>
<feature type="domain" description="ABC transmembrane type-1" evidence="10">
    <location>
        <begin position="44"/>
        <end position="296"/>
    </location>
</feature>
<evidence type="ECO:0000256" key="7">
    <source>
        <dbReference type="ARBA" id="ARBA00023136"/>
    </source>
</evidence>
<evidence type="ECO:0000256" key="6">
    <source>
        <dbReference type="ARBA" id="ARBA00022989"/>
    </source>
</evidence>
<evidence type="ECO:0000256" key="8">
    <source>
        <dbReference type="SAM" id="Phobius"/>
    </source>
</evidence>
<dbReference type="InterPro" id="IPR027417">
    <property type="entry name" value="P-loop_NTPase"/>
</dbReference>
<dbReference type="SMART" id="SM00382">
    <property type="entry name" value="AAA"/>
    <property type="match status" value="1"/>
</dbReference>
<dbReference type="InterPro" id="IPR011527">
    <property type="entry name" value="ABC1_TM_dom"/>
</dbReference>
<sequence length="578" mass="64134">MLEMLKKFFDFCSRKNQKKLYGAVVLGVLDALFAAMKIPAAFFAISAVLRGKIESQDFVLVMGFMLASTIGKMVVNRFSNMLQTEAGYDTCALKRTEIGEHLRYIPMGYFNDTSLGQITSVTTNTLEQMSDIATRAIMMVLQGSITTVVIAIGMFVFDVRIGLISLAGIFVFMLVNMVTTRRVARVADEKIESDRDMVGVILEYIQGIAEIRNYNMIKNNASRLERSIARKERADIAAEIAAIPAVGVQMLVTKLAGVVIAGASLYFYFDGTMELEYLITMLMCSFMVFEALDSAGIYTALLKIIGKGVDQANDILTIEQMDVNGETIHPENHDIHLEHVSFAYENRKIIDDVTLDIKEKTTTAIVGPSGGGKTTLTSLIARFWDVRQGKITLGGRDVREYSFDSLMENFSFVFQKVYLFEDTIANNIRFGRPEASMEEVIAAAKKACCHDFIQALPDGYETVVGEGGATLSGGEKQRIAIARAIMKDAPIIILDEATANVDPENEKELTEAIANLTKEKTIIMIAHRLKTVRNADQILVIDKGRIVQKGKHKELMNEDGIYRNFVSGRQKAVSWKIA</sequence>
<dbReference type="GO" id="GO:0005524">
    <property type="term" value="F:ATP binding"/>
    <property type="evidence" value="ECO:0007669"/>
    <property type="project" value="UniProtKB-KW"/>
</dbReference>
<dbReference type="GO" id="GO:0005886">
    <property type="term" value="C:plasma membrane"/>
    <property type="evidence" value="ECO:0007669"/>
    <property type="project" value="UniProtKB-SubCell"/>
</dbReference>
<dbReference type="STRING" id="633697.EubceDRAFT1_2640"/>
<dbReference type="SUPFAM" id="SSF52540">
    <property type="entry name" value="P-loop containing nucleoside triphosphate hydrolases"/>
    <property type="match status" value="1"/>
</dbReference>
<gene>
    <name evidence="11" type="ORF">EubceDRAFT1_2640</name>
</gene>
<keyword evidence="12" id="KW-1185">Reference proteome</keyword>
<feature type="transmembrane region" description="Helical" evidence="8">
    <location>
        <begin position="236"/>
        <end position="269"/>
    </location>
</feature>
<reference evidence="11 12" key="1">
    <citation type="submission" date="2010-08" db="EMBL/GenBank/DDBJ databases">
        <authorList>
            <consortium name="US DOE Joint Genome Institute (JGI-PGF)"/>
            <person name="Lucas S."/>
            <person name="Copeland A."/>
            <person name="Lapidus A."/>
            <person name="Cheng J.-F."/>
            <person name="Bruce D."/>
            <person name="Goodwin L."/>
            <person name="Pitluck S."/>
            <person name="Land M.L."/>
            <person name="Hauser L."/>
            <person name="Chang Y.-J."/>
            <person name="Anderson I.J."/>
            <person name="Johnson E."/>
            <person name="Mulhopadhyay B."/>
            <person name="Kyrpides N."/>
            <person name="Woyke T.J."/>
        </authorList>
    </citation>
    <scope>NUCLEOTIDE SEQUENCE [LARGE SCALE GENOMIC DNA]</scope>
    <source>
        <strain evidence="11 12">6</strain>
    </source>
</reference>
<name>I5AX28_EUBC6</name>
<dbReference type="PROSITE" id="PS50929">
    <property type="entry name" value="ABC_TM1F"/>
    <property type="match status" value="1"/>
</dbReference>
<dbReference type="Pfam" id="PF00005">
    <property type="entry name" value="ABC_tran"/>
    <property type="match status" value="1"/>
</dbReference>
<organism evidence="11 12">
    <name type="scientific">Eubacterium cellulosolvens (strain ATCC 43171 / JCM 9499 / 6)</name>
    <name type="common">Cillobacterium cellulosolvens</name>
    <dbReference type="NCBI Taxonomy" id="633697"/>
    <lineage>
        <taxon>Bacteria</taxon>
        <taxon>Bacillati</taxon>
        <taxon>Bacillota</taxon>
        <taxon>Clostridia</taxon>
        <taxon>Eubacteriales</taxon>
        <taxon>Eubacteriaceae</taxon>
        <taxon>Eubacterium</taxon>
    </lineage>
</organism>
<feature type="transmembrane region" description="Helical" evidence="8">
    <location>
        <begin position="20"/>
        <end position="46"/>
    </location>
</feature>
<evidence type="ECO:0000313" key="11">
    <source>
        <dbReference type="EMBL" id="EIM58351.1"/>
    </source>
</evidence>
<reference evidence="11 12" key="2">
    <citation type="submission" date="2012-02" db="EMBL/GenBank/DDBJ databases">
        <title>Improved High-Quality Draft sequence of Eubacterium cellulosolvens 6.</title>
        <authorList>
            <consortium name="US DOE Joint Genome Institute"/>
            <person name="Lucas S."/>
            <person name="Han J."/>
            <person name="Lapidus A."/>
            <person name="Cheng J.-F."/>
            <person name="Goodwin L."/>
            <person name="Pitluck S."/>
            <person name="Peters L."/>
            <person name="Mikhailova N."/>
            <person name="Gu W."/>
            <person name="Detter J.C."/>
            <person name="Han C."/>
            <person name="Tapia R."/>
            <person name="Land M."/>
            <person name="Hauser L."/>
            <person name="Kyrpides N."/>
            <person name="Ivanova N."/>
            <person name="Pagani I."/>
            <person name="Johnson E."/>
            <person name="Mukhopadhyay B."/>
            <person name="Anderson I."/>
            <person name="Woyke T."/>
        </authorList>
    </citation>
    <scope>NUCLEOTIDE SEQUENCE [LARGE SCALE GENOMIC DNA]</scope>
    <source>
        <strain evidence="11 12">6</strain>
    </source>
</reference>
<evidence type="ECO:0000259" key="9">
    <source>
        <dbReference type="PROSITE" id="PS50893"/>
    </source>
</evidence>
<keyword evidence="3 8" id="KW-0812">Transmembrane</keyword>
<dbReference type="AlphaFoldDB" id="I5AX28"/>
<dbReference type="InterPro" id="IPR003439">
    <property type="entry name" value="ABC_transporter-like_ATP-bd"/>
</dbReference>
<keyword evidence="7 8" id="KW-0472">Membrane</keyword>
<evidence type="ECO:0000259" key="10">
    <source>
        <dbReference type="PROSITE" id="PS50929"/>
    </source>
</evidence>
<dbReference type="GO" id="GO:0016887">
    <property type="term" value="F:ATP hydrolysis activity"/>
    <property type="evidence" value="ECO:0007669"/>
    <property type="project" value="InterPro"/>
</dbReference>
<dbReference type="HOGENOM" id="CLU_000604_84_9_9"/>
<evidence type="ECO:0000256" key="2">
    <source>
        <dbReference type="ARBA" id="ARBA00022448"/>
    </source>
</evidence>
<keyword evidence="6 8" id="KW-1133">Transmembrane helix</keyword>
<dbReference type="PANTHER" id="PTHR24221">
    <property type="entry name" value="ATP-BINDING CASSETTE SUB-FAMILY B"/>
    <property type="match status" value="1"/>
</dbReference>
<dbReference type="InterPro" id="IPR003593">
    <property type="entry name" value="AAA+_ATPase"/>
</dbReference>
<evidence type="ECO:0000313" key="12">
    <source>
        <dbReference type="Proteomes" id="UP000005753"/>
    </source>
</evidence>
<dbReference type="eggNOG" id="COG1132">
    <property type="taxonomic scope" value="Bacteria"/>
</dbReference>
<accession>I5AX28</accession>
<dbReference type="InterPro" id="IPR039421">
    <property type="entry name" value="Type_1_exporter"/>
</dbReference>
<dbReference type="GO" id="GO:0034040">
    <property type="term" value="F:ATPase-coupled lipid transmembrane transporter activity"/>
    <property type="evidence" value="ECO:0007669"/>
    <property type="project" value="TreeGrafter"/>
</dbReference>
<feature type="transmembrane region" description="Helical" evidence="8">
    <location>
        <begin position="275"/>
        <end position="301"/>
    </location>
</feature>
<dbReference type="GO" id="GO:0140359">
    <property type="term" value="F:ABC-type transporter activity"/>
    <property type="evidence" value="ECO:0007669"/>
    <property type="project" value="InterPro"/>
</dbReference>